<keyword evidence="1" id="KW-1133">Transmembrane helix</keyword>
<protein>
    <recommendedName>
        <fullName evidence="3">B box-type domain-containing protein</fullName>
    </recommendedName>
</protein>
<feature type="transmembrane region" description="Helical" evidence="1">
    <location>
        <begin position="75"/>
        <end position="96"/>
    </location>
</feature>
<organism evidence="2">
    <name type="scientific">Caldilinea aerophila</name>
    <dbReference type="NCBI Taxonomy" id="133453"/>
    <lineage>
        <taxon>Bacteria</taxon>
        <taxon>Bacillati</taxon>
        <taxon>Chloroflexota</taxon>
        <taxon>Caldilineae</taxon>
        <taxon>Caldilineales</taxon>
        <taxon>Caldilineaceae</taxon>
        <taxon>Caldilinea</taxon>
    </lineage>
</organism>
<accession>A0A7C1JFP1</accession>
<keyword evidence="1" id="KW-0472">Membrane</keyword>
<feature type="transmembrane region" description="Helical" evidence="1">
    <location>
        <begin position="102"/>
        <end position="122"/>
    </location>
</feature>
<feature type="transmembrane region" description="Helical" evidence="1">
    <location>
        <begin position="134"/>
        <end position="157"/>
    </location>
</feature>
<gene>
    <name evidence="2" type="ORF">ENQ20_01865</name>
</gene>
<keyword evidence="1" id="KW-0812">Transmembrane</keyword>
<sequence length="184" mass="20026">MTAPQPNSAMNESADVVAPLYCANHPDTETYLRCNKCGKPICLKCAVLTEVGYRCKECIRQQQNVFYNAATTDNLIAFAVAAGITLIAWPLVAWLFRLTGFFGWILAVLIGSGAGASLAQIIRKSVGRRRGRYIRHFTLAGIIVGLILSGLLTSLIFSSFLSFFSLGGLLFLILAIATAYQTLR</sequence>
<evidence type="ECO:0000256" key="1">
    <source>
        <dbReference type="SAM" id="Phobius"/>
    </source>
</evidence>
<proteinExistence type="predicted"/>
<dbReference type="AlphaFoldDB" id="A0A7C1JFP1"/>
<evidence type="ECO:0000313" key="2">
    <source>
        <dbReference type="EMBL" id="HDX30221.1"/>
    </source>
</evidence>
<name>A0A7C1JFP1_9CHLR</name>
<feature type="transmembrane region" description="Helical" evidence="1">
    <location>
        <begin position="163"/>
        <end position="183"/>
    </location>
</feature>
<evidence type="ECO:0008006" key="3">
    <source>
        <dbReference type="Google" id="ProtNLM"/>
    </source>
</evidence>
<comment type="caution">
    <text evidence="2">The sequence shown here is derived from an EMBL/GenBank/DDBJ whole genome shotgun (WGS) entry which is preliminary data.</text>
</comment>
<reference evidence="2" key="1">
    <citation type="journal article" date="2020" name="mSystems">
        <title>Genome- and Community-Level Interaction Insights into Carbon Utilization and Element Cycling Functions of Hydrothermarchaeota in Hydrothermal Sediment.</title>
        <authorList>
            <person name="Zhou Z."/>
            <person name="Liu Y."/>
            <person name="Xu W."/>
            <person name="Pan J."/>
            <person name="Luo Z.H."/>
            <person name="Li M."/>
        </authorList>
    </citation>
    <scope>NUCLEOTIDE SEQUENCE [LARGE SCALE GENOMIC DNA]</scope>
    <source>
        <strain evidence="2">SpSt-289</strain>
    </source>
</reference>
<dbReference type="EMBL" id="DSMG01000025">
    <property type="protein sequence ID" value="HDX30221.1"/>
    <property type="molecule type" value="Genomic_DNA"/>
</dbReference>